<dbReference type="NCBIfam" id="TIGR00199">
    <property type="entry name" value="PncC_domain"/>
    <property type="match status" value="1"/>
</dbReference>
<keyword evidence="3" id="KW-1185">Reference proteome</keyword>
<protein>
    <submittedName>
        <fullName evidence="2">CinA family protein</fullName>
    </submittedName>
</protein>
<sequence>MIDDEMRQAAIALLDLCKQKQLTVATAESCTGGLVAAALSEIAGSSAVLDRGFVTYSNEAKQQMLGVTPATIDVYGAVSTECAAEMANGALAHAQVDLAVSITGIAGPTGATPGKPIGLVYFCAASRSGRVIAHDRKFGDIGRSNVRHASVLQALAMLHELAEKEEPRPPAGAS</sequence>
<dbReference type="InterPro" id="IPR036653">
    <property type="entry name" value="CinA-like_C"/>
</dbReference>
<evidence type="ECO:0000259" key="1">
    <source>
        <dbReference type="Pfam" id="PF02464"/>
    </source>
</evidence>
<dbReference type="InterPro" id="IPR008136">
    <property type="entry name" value="CinA_C"/>
</dbReference>
<dbReference type="Gene3D" id="3.90.950.20">
    <property type="entry name" value="CinA-like"/>
    <property type="match status" value="1"/>
</dbReference>
<dbReference type="Proteomes" id="UP000254889">
    <property type="component" value="Chromosome"/>
</dbReference>
<name>A0A345ZSJ5_9HYPH</name>
<dbReference type="Pfam" id="PF02464">
    <property type="entry name" value="CinA"/>
    <property type="match status" value="1"/>
</dbReference>
<proteinExistence type="predicted"/>
<accession>A0A345ZSJ5</accession>
<dbReference type="EMBL" id="CP031417">
    <property type="protein sequence ID" value="AXK79892.1"/>
    <property type="molecule type" value="Genomic_DNA"/>
</dbReference>
<reference evidence="2 3" key="1">
    <citation type="submission" date="2018-07" db="EMBL/GenBank/DDBJ databases">
        <authorList>
            <person name="Quirk P.G."/>
            <person name="Krulwich T.A."/>
        </authorList>
    </citation>
    <scope>NUCLEOTIDE SEQUENCE [LARGE SCALE GENOMIC DNA]</scope>
    <source>
        <strain evidence="2 3">CC-BB4</strain>
    </source>
</reference>
<evidence type="ECO:0000313" key="2">
    <source>
        <dbReference type="EMBL" id="AXK79892.1"/>
    </source>
</evidence>
<organism evidence="2 3">
    <name type="scientific">Pseudolabrys taiwanensis</name>
    <dbReference type="NCBI Taxonomy" id="331696"/>
    <lineage>
        <taxon>Bacteria</taxon>
        <taxon>Pseudomonadati</taxon>
        <taxon>Pseudomonadota</taxon>
        <taxon>Alphaproteobacteria</taxon>
        <taxon>Hyphomicrobiales</taxon>
        <taxon>Xanthobacteraceae</taxon>
        <taxon>Pseudolabrys</taxon>
    </lineage>
</organism>
<feature type="domain" description="CinA C-terminal" evidence="1">
    <location>
        <begin position="12"/>
        <end position="161"/>
    </location>
</feature>
<dbReference type="AlphaFoldDB" id="A0A345ZSJ5"/>
<dbReference type="RefSeq" id="WP_115689014.1">
    <property type="nucleotide sequence ID" value="NZ_CP031417.1"/>
</dbReference>
<dbReference type="OrthoDB" id="9801454at2"/>
<evidence type="ECO:0000313" key="3">
    <source>
        <dbReference type="Proteomes" id="UP000254889"/>
    </source>
</evidence>
<dbReference type="SUPFAM" id="SSF142433">
    <property type="entry name" value="CinA-like"/>
    <property type="match status" value="1"/>
</dbReference>
<gene>
    <name evidence="2" type="ORF">DW352_04785</name>
</gene>
<dbReference type="KEGG" id="ptaw:DW352_04785"/>